<dbReference type="AlphaFoldDB" id="A0A2T8HQX0"/>
<dbReference type="PANTHER" id="PTHR43194:SF5">
    <property type="entry name" value="PIMELOYL-[ACYL-CARRIER PROTEIN] METHYL ESTER ESTERASE"/>
    <property type="match status" value="1"/>
</dbReference>
<dbReference type="SUPFAM" id="SSF53474">
    <property type="entry name" value="alpha/beta-Hydrolases"/>
    <property type="match status" value="1"/>
</dbReference>
<reference evidence="2 3" key="1">
    <citation type="submission" date="2018-04" db="EMBL/GenBank/DDBJ databases">
        <title>Pararhodobacter oceanense sp. nov., isolated from marine intertidal sediment.</title>
        <authorList>
            <person name="Wang X.-L."/>
            <person name="Du Z.-J."/>
        </authorList>
    </citation>
    <scope>NUCLEOTIDE SEQUENCE [LARGE SCALE GENOMIC DNA]</scope>
    <source>
        <strain evidence="2 3">AM505</strain>
    </source>
</reference>
<feature type="domain" description="AB hydrolase-1" evidence="1">
    <location>
        <begin position="14"/>
        <end position="246"/>
    </location>
</feature>
<dbReference type="InterPro" id="IPR050228">
    <property type="entry name" value="Carboxylesterase_BioH"/>
</dbReference>
<evidence type="ECO:0000313" key="2">
    <source>
        <dbReference type="EMBL" id="PVH27834.1"/>
    </source>
</evidence>
<proteinExistence type="predicted"/>
<protein>
    <recommendedName>
        <fullName evidence="1">AB hydrolase-1 domain-containing protein</fullName>
    </recommendedName>
</protein>
<keyword evidence="3" id="KW-1185">Reference proteome</keyword>
<gene>
    <name evidence="2" type="ORF">DDE20_15075</name>
</gene>
<dbReference type="InterPro" id="IPR000073">
    <property type="entry name" value="AB_hydrolase_1"/>
</dbReference>
<comment type="caution">
    <text evidence="2">The sequence shown here is derived from an EMBL/GenBank/DDBJ whole genome shotgun (WGS) entry which is preliminary data.</text>
</comment>
<dbReference type="InterPro" id="IPR029058">
    <property type="entry name" value="AB_hydrolase_fold"/>
</dbReference>
<dbReference type="Proteomes" id="UP000245911">
    <property type="component" value="Unassembled WGS sequence"/>
</dbReference>
<accession>A0A2T8HQX0</accession>
<evidence type="ECO:0000313" key="3">
    <source>
        <dbReference type="Proteomes" id="UP000245911"/>
    </source>
</evidence>
<dbReference type="PANTHER" id="PTHR43194">
    <property type="entry name" value="HYDROLASE ALPHA/BETA FOLD FAMILY"/>
    <property type="match status" value="1"/>
</dbReference>
<dbReference type="Pfam" id="PF12697">
    <property type="entry name" value="Abhydrolase_6"/>
    <property type="match status" value="1"/>
</dbReference>
<organism evidence="2 3">
    <name type="scientific">Pararhodobacter oceanensis</name>
    <dbReference type="NCBI Taxonomy" id="2172121"/>
    <lineage>
        <taxon>Bacteria</taxon>
        <taxon>Pseudomonadati</taxon>
        <taxon>Pseudomonadota</taxon>
        <taxon>Alphaproteobacteria</taxon>
        <taxon>Rhodobacterales</taxon>
        <taxon>Paracoccaceae</taxon>
        <taxon>Pararhodobacter</taxon>
    </lineage>
</organism>
<dbReference type="Gene3D" id="3.40.50.1820">
    <property type="entry name" value="alpha/beta hydrolase"/>
    <property type="match status" value="1"/>
</dbReference>
<dbReference type="RefSeq" id="WP_116559354.1">
    <property type="nucleotide sequence ID" value="NZ_QDKM01000008.1"/>
</dbReference>
<evidence type="ECO:0000259" key="1">
    <source>
        <dbReference type="Pfam" id="PF12697"/>
    </source>
</evidence>
<dbReference type="EMBL" id="QDKM01000008">
    <property type="protein sequence ID" value="PVH27834.1"/>
    <property type="molecule type" value="Genomic_DNA"/>
</dbReference>
<name>A0A2T8HQX0_9RHOB</name>
<sequence>MPVFLHRWGDGPPVILLHGWTMSGDIWQPVAARLEACSLAPDLPAHGQTSGYAPSVAGGVQMLGDLIRDEGLRDATLVGWSLGALIGWRYLATGGAGVARMVSVDMSPCPLPQPDWPYAMLGQDSDRPALAAERFKHHWPAASQAIAQGMFAAPDPALRPEIEARIRDNDAEAMACFWHDLTQADLRADIARLPVPLLALHGAKSRVYPPETGAWLAQTAPQGQSRIIAGTGHSPILEAPDAVAAAITAFMRG</sequence>
<dbReference type="OrthoDB" id="9779853at2"/>